<dbReference type="EMBL" id="PDJZ01000013">
    <property type="protein sequence ID" value="RXJ83288.1"/>
    <property type="molecule type" value="Genomic_DNA"/>
</dbReference>
<dbReference type="OrthoDB" id="5343166at2"/>
<name>A0A4Q0ZID4_9BACT</name>
<sequence>MIRLNTLQYNPLDINFSFEKYSLDSLLSNSNFEELCMDYKKSFNFSKVKTFSFSKDGFLGLLLELKGNIAVSYGECEALINGAKLYESLGFEIIWIDLNKDGKINLSQLENKNIDFLFLSSYVMDTFIITSLSDVKKITTAKIISNASANFSILSDAIYFDNYKLTGYSLSGVLLFKEDNFFELLNIGFIDTLAVKCCFEALKTQKFNFEMKEKFQKKLEEKFQEDLYFFVNPNDTLAYSLHFGLKDIKARELIRTLALNKIFLTNGEGCSLGLSKPSRIIQAMGYDEITSRNSIQIAFVDFFNDKEIEKIVDIIYLKYKQLKSIS</sequence>
<dbReference type="RefSeq" id="WP_128987194.1">
    <property type="nucleotide sequence ID" value="NZ_PDJZ01000013.1"/>
</dbReference>
<reference evidence="1 2" key="1">
    <citation type="submission" date="2017-10" db="EMBL/GenBank/DDBJ databases">
        <title>Genomics of the genus Arcobacter.</title>
        <authorList>
            <person name="Perez-Cataluna A."/>
            <person name="Figueras M.J."/>
        </authorList>
    </citation>
    <scope>NUCLEOTIDE SEQUENCE [LARGE SCALE GENOMIC DNA]</scope>
    <source>
        <strain evidence="1 2">F26</strain>
    </source>
</reference>
<organism evidence="1 2">
    <name type="scientific">Arcobacter cloacae</name>
    <dbReference type="NCBI Taxonomy" id="1054034"/>
    <lineage>
        <taxon>Bacteria</taxon>
        <taxon>Pseudomonadati</taxon>
        <taxon>Campylobacterota</taxon>
        <taxon>Epsilonproteobacteria</taxon>
        <taxon>Campylobacterales</taxon>
        <taxon>Arcobacteraceae</taxon>
        <taxon>Arcobacter</taxon>
    </lineage>
</organism>
<dbReference type="InterPro" id="IPR015424">
    <property type="entry name" value="PyrdxlP-dep_Trfase"/>
</dbReference>
<dbReference type="InterPro" id="IPR015422">
    <property type="entry name" value="PyrdxlP-dep_Trfase_small"/>
</dbReference>
<dbReference type="SUPFAM" id="SSF53383">
    <property type="entry name" value="PLP-dependent transferases"/>
    <property type="match status" value="1"/>
</dbReference>
<evidence type="ECO:0000313" key="1">
    <source>
        <dbReference type="EMBL" id="RXJ83288.1"/>
    </source>
</evidence>
<proteinExistence type="predicted"/>
<evidence type="ECO:0000313" key="2">
    <source>
        <dbReference type="Proteomes" id="UP000290870"/>
    </source>
</evidence>
<gene>
    <name evidence="1" type="ORF">CRU90_10270</name>
</gene>
<accession>A0A4Q0ZID4</accession>
<dbReference type="AlphaFoldDB" id="A0A4Q0ZID4"/>
<protein>
    <submittedName>
        <fullName evidence="1">Cysteine desulfurase</fullName>
    </submittedName>
</protein>
<dbReference type="Gene3D" id="3.90.1150.10">
    <property type="entry name" value="Aspartate Aminotransferase, domain 1"/>
    <property type="match status" value="1"/>
</dbReference>
<comment type="caution">
    <text evidence="1">The sequence shown here is derived from an EMBL/GenBank/DDBJ whole genome shotgun (WGS) entry which is preliminary data.</text>
</comment>
<dbReference type="Proteomes" id="UP000290870">
    <property type="component" value="Unassembled WGS sequence"/>
</dbReference>